<dbReference type="Pfam" id="PF00589">
    <property type="entry name" value="Phage_integrase"/>
    <property type="match status" value="1"/>
</dbReference>
<dbReference type="CDD" id="cd01185">
    <property type="entry name" value="INTN1_C_like"/>
    <property type="match status" value="1"/>
</dbReference>
<dbReference type="PANTHER" id="PTHR30349:SF64">
    <property type="entry name" value="PROPHAGE INTEGRASE INTD-RELATED"/>
    <property type="match status" value="1"/>
</dbReference>
<keyword evidence="3" id="KW-0233">DNA recombination</keyword>
<dbReference type="Gene3D" id="1.10.150.130">
    <property type="match status" value="1"/>
</dbReference>
<reference evidence="6" key="1">
    <citation type="journal article" date="2019" name="Int. J. Syst. Evol. Microbiol.">
        <title>The Global Catalogue of Microorganisms (GCM) 10K type strain sequencing project: providing services to taxonomists for standard genome sequencing and annotation.</title>
        <authorList>
            <consortium name="The Broad Institute Genomics Platform"/>
            <consortium name="The Broad Institute Genome Sequencing Center for Infectious Disease"/>
            <person name="Wu L."/>
            <person name="Ma J."/>
        </authorList>
    </citation>
    <scope>NUCLEOTIDE SEQUENCE [LARGE SCALE GENOMIC DNA]</scope>
    <source>
        <strain evidence="6">JCM 17705</strain>
    </source>
</reference>
<protein>
    <submittedName>
        <fullName evidence="5">Site-specific integrase</fullName>
    </submittedName>
</protein>
<name>A0ABP8HN71_9SPHI</name>
<keyword evidence="2" id="KW-0238">DNA-binding</keyword>
<dbReference type="Proteomes" id="UP001500582">
    <property type="component" value="Unassembled WGS sequence"/>
</dbReference>
<evidence type="ECO:0000313" key="6">
    <source>
        <dbReference type="Proteomes" id="UP001500582"/>
    </source>
</evidence>
<evidence type="ECO:0000259" key="4">
    <source>
        <dbReference type="PROSITE" id="PS51898"/>
    </source>
</evidence>
<dbReference type="InterPro" id="IPR010998">
    <property type="entry name" value="Integrase_recombinase_N"/>
</dbReference>
<sequence>MSKNFGQSLSFKVVAQAHTRADGTNTIYLRVIIDQAKKEYNLKVFWPKAHFDETKQEALPRHKNDMDVASVNMVINEAKGRANRIKIRYFGENKPLTLDLFTREFENYESRDNFIFYWTNKINEKFASGELGSSTVTRHNTNLERFKEFANCGDFFSISDIRPELILKYQAWLRKKLKYNTVVNALKTLQTYLNAASADGFSVEDPFVKIKLKYVAGEREVLERDELKRLQKLFLEPDMPEIMREVLRKFLFSCFTGLRVSDSAQLHRKMIVKNILRVKLVKGENFGKEVQIPLPDYAISLIEGRKGQLFKAIADQTCNDWLKIIAKDAKIEKSLSFHVSRDTFATLFIEMGGDVFTLKELLGHSDIKTTMIYVKMSENRKGVLMNNFNNL</sequence>
<dbReference type="InterPro" id="IPR002104">
    <property type="entry name" value="Integrase_catalytic"/>
</dbReference>
<dbReference type="SUPFAM" id="SSF56349">
    <property type="entry name" value="DNA breaking-rejoining enzymes"/>
    <property type="match status" value="1"/>
</dbReference>
<dbReference type="Pfam" id="PF17293">
    <property type="entry name" value="Arm-DNA-bind_5"/>
    <property type="match status" value="1"/>
</dbReference>
<dbReference type="InterPro" id="IPR013762">
    <property type="entry name" value="Integrase-like_cat_sf"/>
</dbReference>
<dbReference type="PANTHER" id="PTHR30349">
    <property type="entry name" value="PHAGE INTEGRASE-RELATED"/>
    <property type="match status" value="1"/>
</dbReference>
<keyword evidence="6" id="KW-1185">Reference proteome</keyword>
<dbReference type="InterPro" id="IPR035386">
    <property type="entry name" value="Arm-DNA-bind_5"/>
</dbReference>
<gene>
    <name evidence="5" type="ORF">GCM10023149_54090</name>
</gene>
<comment type="caution">
    <text evidence="5">The sequence shown here is derived from an EMBL/GenBank/DDBJ whole genome shotgun (WGS) entry which is preliminary data.</text>
</comment>
<evidence type="ECO:0000313" key="5">
    <source>
        <dbReference type="EMBL" id="GAA4341637.1"/>
    </source>
</evidence>
<dbReference type="PROSITE" id="PS51898">
    <property type="entry name" value="TYR_RECOMBINASE"/>
    <property type="match status" value="1"/>
</dbReference>
<evidence type="ECO:0000256" key="2">
    <source>
        <dbReference type="ARBA" id="ARBA00023125"/>
    </source>
</evidence>
<proteinExistence type="inferred from homology"/>
<organism evidence="5 6">
    <name type="scientific">Mucilaginibacter gynuensis</name>
    <dbReference type="NCBI Taxonomy" id="1302236"/>
    <lineage>
        <taxon>Bacteria</taxon>
        <taxon>Pseudomonadati</taxon>
        <taxon>Bacteroidota</taxon>
        <taxon>Sphingobacteriia</taxon>
        <taxon>Sphingobacteriales</taxon>
        <taxon>Sphingobacteriaceae</taxon>
        <taxon>Mucilaginibacter</taxon>
    </lineage>
</organism>
<dbReference type="Pfam" id="PF13102">
    <property type="entry name" value="Phage_int_SAM_5"/>
    <property type="match status" value="1"/>
</dbReference>
<dbReference type="Gene3D" id="1.10.443.10">
    <property type="entry name" value="Intergrase catalytic core"/>
    <property type="match status" value="1"/>
</dbReference>
<comment type="similarity">
    <text evidence="1">Belongs to the 'phage' integrase family.</text>
</comment>
<dbReference type="RefSeq" id="WP_345214370.1">
    <property type="nucleotide sequence ID" value="NZ_BAABFT010000032.1"/>
</dbReference>
<dbReference type="EMBL" id="BAABFT010000032">
    <property type="protein sequence ID" value="GAA4341637.1"/>
    <property type="molecule type" value="Genomic_DNA"/>
</dbReference>
<dbReference type="InterPro" id="IPR050090">
    <property type="entry name" value="Tyrosine_recombinase_XerCD"/>
</dbReference>
<dbReference type="InterPro" id="IPR025269">
    <property type="entry name" value="SAM-like_dom"/>
</dbReference>
<evidence type="ECO:0000256" key="3">
    <source>
        <dbReference type="ARBA" id="ARBA00023172"/>
    </source>
</evidence>
<accession>A0ABP8HN71</accession>
<feature type="domain" description="Tyr recombinase" evidence="4">
    <location>
        <begin position="217"/>
        <end position="386"/>
    </location>
</feature>
<dbReference type="InterPro" id="IPR011010">
    <property type="entry name" value="DNA_brk_join_enz"/>
</dbReference>
<evidence type="ECO:0000256" key="1">
    <source>
        <dbReference type="ARBA" id="ARBA00008857"/>
    </source>
</evidence>